<gene>
    <name evidence="2" type="ORF">HC352_05590</name>
</gene>
<keyword evidence="1" id="KW-0175">Coiled coil</keyword>
<evidence type="ECO:0000256" key="1">
    <source>
        <dbReference type="SAM" id="Coils"/>
    </source>
</evidence>
<evidence type="ECO:0000313" key="2">
    <source>
        <dbReference type="EMBL" id="QJC22025.1"/>
    </source>
</evidence>
<dbReference type="AlphaFoldDB" id="A0A6H2ELS3"/>
<accession>A0A6H2ELS3</accession>
<proteinExistence type="predicted"/>
<reference evidence="2 3" key="1">
    <citation type="submission" date="2020-03" db="EMBL/GenBank/DDBJ databases">
        <title>Complete genome of Arcanobacterium buesumensis sp. nov. strain 2701.</title>
        <authorList>
            <person name="Borowiak M."/>
            <person name="Alssahen M."/>
            <person name="Laemmler C."/>
            <person name="Malorny B."/>
            <person name="Hassan A."/>
            <person name="Prenger-Berninghoff E."/>
            <person name="Ploetz M."/>
            <person name="Abdulmawjood A."/>
        </authorList>
    </citation>
    <scope>NUCLEOTIDE SEQUENCE [LARGE SCALE GENOMIC DNA]</scope>
    <source>
        <strain evidence="2 3">2701</strain>
    </source>
</reference>
<dbReference type="Proteomes" id="UP000502298">
    <property type="component" value="Chromosome"/>
</dbReference>
<dbReference type="KEGG" id="arca:HC352_05590"/>
<keyword evidence="3" id="KW-1185">Reference proteome</keyword>
<protein>
    <submittedName>
        <fullName evidence="2">Uncharacterized protein</fullName>
    </submittedName>
</protein>
<feature type="coiled-coil region" evidence="1">
    <location>
        <begin position="3"/>
        <end position="33"/>
    </location>
</feature>
<dbReference type="EMBL" id="CP050804">
    <property type="protein sequence ID" value="QJC22025.1"/>
    <property type="molecule type" value="Genomic_DNA"/>
</dbReference>
<name>A0A6H2ELS3_9ACTO</name>
<sequence>MNTENLMNQYLALKEASENIKQQMEIIKQQLGQALPEGGKVSGHNVTWTKPRLNTTALAKDFTPETNPELYKQTIDSKAVSQHLAPAVLDKYRTGTPTITIR</sequence>
<organism evidence="2 3">
    <name type="scientific">Arcanobacterium buesumense</name>
    <dbReference type="NCBI Taxonomy" id="2722751"/>
    <lineage>
        <taxon>Bacteria</taxon>
        <taxon>Bacillati</taxon>
        <taxon>Actinomycetota</taxon>
        <taxon>Actinomycetes</taxon>
        <taxon>Actinomycetales</taxon>
        <taxon>Actinomycetaceae</taxon>
        <taxon>Arcanobacterium</taxon>
    </lineage>
</organism>
<dbReference type="RefSeq" id="WP_168917959.1">
    <property type="nucleotide sequence ID" value="NZ_CP050804.1"/>
</dbReference>
<evidence type="ECO:0000313" key="3">
    <source>
        <dbReference type="Proteomes" id="UP000502298"/>
    </source>
</evidence>